<keyword evidence="2 4" id="KW-0863">Zinc-finger</keyword>
<reference evidence="6 7" key="1">
    <citation type="submission" date="2024-01" db="EMBL/GenBank/DDBJ databases">
        <title>The genomes of 5 underutilized Papilionoideae crops provide insights into root nodulation and disease resistance.</title>
        <authorList>
            <person name="Yuan L."/>
        </authorList>
    </citation>
    <scope>NUCLEOTIDE SEQUENCE [LARGE SCALE GENOMIC DNA]</scope>
    <source>
        <strain evidence="6">LY-2023</strain>
        <tissue evidence="6">Leaf</tissue>
    </source>
</reference>
<feature type="domain" description="RING-type" evidence="5">
    <location>
        <begin position="19"/>
        <end position="60"/>
    </location>
</feature>
<evidence type="ECO:0000313" key="7">
    <source>
        <dbReference type="Proteomes" id="UP001359559"/>
    </source>
</evidence>
<evidence type="ECO:0000259" key="5">
    <source>
        <dbReference type="PROSITE" id="PS50089"/>
    </source>
</evidence>
<dbReference type="AlphaFoldDB" id="A0AAN9FL39"/>
<dbReference type="PROSITE" id="PS00518">
    <property type="entry name" value="ZF_RING_1"/>
    <property type="match status" value="1"/>
</dbReference>
<dbReference type="GO" id="GO:0008270">
    <property type="term" value="F:zinc ion binding"/>
    <property type="evidence" value="ECO:0007669"/>
    <property type="project" value="UniProtKB-KW"/>
</dbReference>
<protein>
    <recommendedName>
        <fullName evidence="5">RING-type domain-containing protein</fullName>
    </recommendedName>
</protein>
<keyword evidence="3" id="KW-0862">Zinc</keyword>
<dbReference type="Pfam" id="PF13923">
    <property type="entry name" value="zf-C3HC4_2"/>
    <property type="match status" value="1"/>
</dbReference>
<keyword evidence="1" id="KW-0479">Metal-binding</keyword>
<organism evidence="6 7">
    <name type="scientific">Clitoria ternatea</name>
    <name type="common">Butterfly pea</name>
    <dbReference type="NCBI Taxonomy" id="43366"/>
    <lineage>
        <taxon>Eukaryota</taxon>
        <taxon>Viridiplantae</taxon>
        <taxon>Streptophyta</taxon>
        <taxon>Embryophyta</taxon>
        <taxon>Tracheophyta</taxon>
        <taxon>Spermatophyta</taxon>
        <taxon>Magnoliopsida</taxon>
        <taxon>eudicotyledons</taxon>
        <taxon>Gunneridae</taxon>
        <taxon>Pentapetalae</taxon>
        <taxon>rosids</taxon>
        <taxon>fabids</taxon>
        <taxon>Fabales</taxon>
        <taxon>Fabaceae</taxon>
        <taxon>Papilionoideae</taxon>
        <taxon>50 kb inversion clade</taxon>
        <taxon>NPAAA clade</taxon>
        <taxon>indigoferoid/millettioid clade</taxon>
        <taxon>Phaseoleae</taxon>
        <taxon>Clitoria</taxon>
    </lineage>
</organism>
<dbReference type="EMBL" id="JAYKXN010000006">
    <property type="protein sequence ID" value="KAK7278399.1"/>
    <property type="molecule type" value="Genomic_DNA"/>
</dbReference>
<dbReference type="SMART" id="SM00184">
    <property type="entry name" value="RING"/>
    <property type="match status" value="1"/>
</dbReference>
<accession>A0AAN9FL39</accession>
<dbReference type="InterPro" id="IPR013083">
    <property type="entry name" value="Znf_RING/FYVE/PHD"/>
</dbReference>
<gene>
    <name evidence="6" type="ORF">RJT34_23427</name>
</gene>
<evidence type="ECO:0000256" key="3">
    <source>
        <dbReference type="ARBA" id="ARBA00022833"/>
    </source>
</evidence>
<dbReference type="InterPro" id="IPR044807">
    <property type="entry name" value="DRIP1-like"/>
</dbReference>
<dbReference type="GO" id="GO:0004842">
    <property type="term" value="F:ubiquitin-protein transferase activity"/>
    <property type="evidence" value="ECO:0007669"/>
    <property type="project" value="InterPro"/>
</dbReference>
<keyword evidence="7" id="KW-1185">Reference proteome</keyword>
<dbReference type="Gene3D" id="3.30.40.10">
    <property type="entry name" value="Zinc/RING finger domain, C3HC4 (zinc finger)"/>
    <property type="match status" value="1"/>
</dbReference>
<evidence type="ECO:0000313" key="6">
    <source>
        <dbReference type="EMBL" id="KAK7278399.1"/>
    </source>
</evidence>
<evidence type="ECO:0000256" key="1">
    <source>
        <dbReference type="ARBA" id="ARBA00022723"/>
    </source>
</evidence>
<dbReference type="SUPFAM" id="SSF57850">
    <property type="entry name" value="RING/U-box"/>
    <property type="match status" value="1"/>
</dbReference>
<evidence type="ECO:0000256" key="4">
    <source>
        <dbReference type="PROSITE-ProRule" id="PRU00175"/>
    </source>
</evidence>
<dbReference type="PANTHER" id="PTHR46293">
    <property type="entry name" value="E3 UBIQUITIN PROTEIN LIGASE DRIP1"/>
    <property type="match status" value="1"/>
</dbReference>
<dbReference type="PROSITE" id="PS50089">
    <property type="entry name" value="ZF_RING_2"/>
    <property type="match status" value="1"/>
</dbReference>
<proteinExistence type="predicted"/>
<dbReference type="InterPro" id="IPR001841">
    <property type="entry name" value="Znf_RING"/>
</dbReference>
<name>A0AAN9FL39_CLITE</name>
<sequence>MTTFTVKVNRAKLSACFSCLLCDHLFTDATTISECLHTFCRECIDTKLIEEKLTHCPVCNADLGCSPLDKLRIDRSLQVLRAKIFPSEGQNAKTPGNVPSVTLLTKRKKKSPSPLKAKAKIAKTTAIKVFTTIESDFSPSEPDNVADVKKDEAHIDIEVLEERSTILSARSAKAAARRKFLRTEPTLTCQPDKVTGEGKKDDDHPQLKTCIKTSKTRAQNSSKPNSSQQIVPNKISRDSAELWKEMANMNEPLNCLEGAASTNKSCNKSTSTNQENVVIPVLNDNDAQVQVDKRCHMIKVAGDQNGLTPSQSNAVKNQRLQSTQEKSLKFSGDLNFPAQPVIGSSSEHNRGSSPIWFSLVASQEKEIEAQLPQIRSRYLRVLDGSLPVAFIKKYLAKKLNLGGEAEVEISIRGLPVLSNSLQLKSLADLWLQTAPTNEIQTSVGSSAKDFVMILTYCRKT</sequence>
<dbReference type="Proteomes" id="UP001359559">
    <property type="component" value="Unassembled WGS sequence"/>
</dbReference>
<dbReference type="InterPro" id="IPR017907">
    <property type="entry name" value="Znf_RING_CS"/>
</dbReference>
<comment type="caution">
    <text evidence="6">The sequence shown here is derived from an EMBL/GenBank/DDBJ whole genome shotgun (WGS) entry which is preliminary data.</text>
</comment>
<evidence type="ECO:0000256" key="2">
    <source>
        <dbReference type="ARBA" id="ARBA00022771"/>
    </source>
</evidence>
<dbReference type="PANTHER" id="PTHR46293:SF3">
    <property type="entry name" value="E3 UBIQUITIN PROTEIN LIGASE DRIPH-RELATED"/>
    <property type="match status" value="1"/>
</dbReference>